<dbReference type="Proteomes" id="UP000095038">
    <property type="component" value="Unassembled WGS sequence"/>
</dbReference>
<evidence type="ECO:0000313" key="3">
    <source>
        <dbReference type="Proteomes" id="UP000095038"/>
    </source>
</evidence>
<reference evidence="3" key="1">
    <citation type="submission" date="2016-05" db="EMBL/GenBank/DDBJ databases">
        <title>Comparative genomics of biotechnologically important yeasts.</title>
        <authorList>
            <consortium name="DOE Joint Genome Institute"/>
            <person name="Riley R."/>
            <person name="Haridas S."/>
            <person name="Wolfe K.H."/>
            <person name="Lopes M.R."/>
            <person name="Hittinger C.T."/>
            <person name="Goker M."/>
            <person name="Salamov A."/>
            <person name="Wisecaver J."/>
            <person name="Long T.M."/>
            <person name="Aerts A.L."/>
            <person name="Barry K."/>
            <person name="Choi C."/>
            <person name="Clum A."/>
            <person name="Coughlan A.Y."/>
            <person name="Deshpande S."/>
            <person name="Douglass A.P."/>
            <person name="Hanson S.J."/>
            <person name="Klenk H.-P."/>
            <person name="Labutti K."/>
            <person name="Lapidus A."/>
            <person name="Lindquist E."/>
            <person name="Lipzen A."/>
            <person name="Meier-Kolthoff J.P."/>
            <person name="Ohm R.A."/>
            <person name="Otillar R.P."/>
            <person name="Pangilinan J."/>
            <person name="Peng Y."/>
            <person name="Rokas A."/>
            <person name="Rosa C.A."/>
            <person name="Scheuner C."/>
            <person name="Sibirny A.A."/>
            <person name="Slot J.C."/>
            <person name="Stielow J.B."/>
            <person name="Sun H."/>
            <person name="Kurtzman C.P."/>
            <person name="Blackwell M."/>
            <person name="Grigoriev I.V."/>
            <person name="Jeffries T.W."/>
        </authorList>
    </citation>
    <scope>NUCLEOTIDE SEQUENCE [LARGE SCALE GENOMIC DNA]</scope>
    <source>
        <strain evidence="3">DSM 1968</strain>
    </source>
</reference>
<dbReference type="InParanoid" id="A0A1D2VIJ3"/>
<dbReference type="RefSeq" id="XP_020047752.1">
    <property type="nucleotide sequence ID" value="XM_020194504.1"/>
</dbReference>
<evidence type="ECO:0000313" key="2">
    <source>
        <dbReference type="EMBL" id="ODV61445.1"/>
    </source>
</evidence>
<dbReference type="EMBL" id="KV454479">
    <property type="protein sequence ID" value="ODV61445.1"/>
    <property type="molecule type" value="Genomic_DNA"/>
</dbReference>
<protein>
    <submittedName>
        <fullName evidence="2">Uncharacterized protein</fullName>
    </submittedName>
</protein>
<gene>
    <name evidence="2" type="ORF">ASCRUDRAFT_80530</name>
</gene>
<dbReference type="GeneID" id="30968140"/>
<keyword evidence="1" id="KW-0812">Transmembrane</keyword>
<sequence length="83" mass="8864">MEINPPRSVLKAYQAVGGTMMDATATICSQSPDGLLVGCFCCISWWFIAGGRLAFGFMVFVLASKAFDEQLTLILSCPGSGHK</sequence>
<evidence type="ECO:0000256" key="1">
    <source>
        <dbReference type="SAM" id="Phobius"/>
    </source>
</evidence>
<name>A0A1D2VIJ3_9ASCO</name>
<dbReference type="AlphaFoldDB" id="A0A1D2VIJ3"/>
<keyword evidence="1" id="KW-0472">Membrane</keyword>
<feature type="transmembrane region" description="Helical" evidence="1">
    <location>
        <begin position="35"/>
        <end position="63"/>
    </location>
</feature>
<proteinExistence type="predicted"/>
<keyword evidence="3" id="KW-1185">Reference proteome</keyword>
<accession>A0A1D2VIJ3</accession>
<keyword evidence="1" id="KW-1133">Transmembrane helix</keyword>
<organism evidence="2 3">
    <name type="scientific">Ascoidea rubescens DSM 1968</name>
    <dbReference type="NCBI Taxonomy" id="1344418"/>
    <lineage>
        <taxon>Eukaryota</taxon>
        <taxon>Fungi</taxon>
        <taxon>Dikarya</taxon>
        <taxon>Ascomycota</taxon>
        <taxon>Saccharomycotina</taxon>
        <taxon>Saccharomycetes</taxon>
        <taxon>Ascoideaceae</taxon>
        <taxon>Ascoidea</taxon>
    </lineage>
</organism>